<evidence type="ECO:0000313" key="6">
    <source>
        <dbReference type="Proteomes" id="UP001521150"/>
    </source>
</evidence>
<keyword evidence="1" id="KW-0540">Nuclease</keyword>
<evidence type="ECO:0000256" key="3">
    <source>
        <dbReference type="ARBA" id="ARBA00022839"/>
    </source>
</evidence>
<keyword evidence="2" id="KW-0378">Hydrolase</keyword>
<keyword evidence="3" id="KW-0269">Exonuclease</keyword>
<dbReference type="Proteomes" id="UP001521150">
    <property type="component" value="Unassembled WGS sequence"/>
</dbReference>
<accession>A0ABS8ZVL8</accession>
<gene>
    <name evidence="5" type="ORF">LWC34_54335</name>
</gene>
<reference evidence="5 6" key="1">
    <citation type="submission" date="2021-12" db="EMBL/GenBank/DDBJ databases">
        <title>Genome sequence of Kibdelosporangium philippinense ATCC 49844.</title>
        <authorList>
            <person name="Fedorov E.A."/>
            <person name="Omeragic M."/>
            <person name="Shalygina K.F."/>
            <person name="Maclea K.S."/>
        </authorList>
    </citation>
    <scope>NUCLEOTIDE SEQUENCE [LARGE SCALE GENOMIC DNA]</scope>
    <source>
        <strain evidence="5 6">ATCC 49844</strain>
    </source>
</reference>
<feature type="domain" description="Exonuclease" evidence="4">
    <location>
        <begin position="6"/>
        <end position="189"/>
    </location>
</feature>
<dbReference type="EMBL" id="JAJVCN010000005">
    <property type="protein sequence ID" value="MCE7011738.1"/>
    <property type="molecule type" value="Genomic_DNA"/>
</dbReference>
<protein>
    <recommendedName>
        <fullName evidence="4">Exonuclease domain-containing protein</fullName>
    </recommendedName>
</protein>
<evidence type="ECO:0000256" key="2">
    <source>
        <dbReference type="ARBA" id="ARBA00022801"/>
    </source>
</evidence>
<dbReference type="InterPro" id="IPR013520">
    <property type="entry name" value="Ribonucl_H"/>
</dbReference>
<proteinExistence type="predicted"/>
<organism evidence="5 6">
    <name type="scientific">Kibdelosporangium philippinense</name>
    <dbReference type="NCBI Taxonomy" id="211113"/>
    <lineage>
        <taxon>Bacteria</taxon>
        <taxon>Bacillati</taxon>
        <taxon>Actinomycetota</taxon>
        <taxon>Actinomycetes</taxon>
        <taxon>Pseudonocardiales</taxon>
        <taxon>Pseudonocardiaceae</taxon>
        <taxon>Kibdelosporangium</taxon>
    </lineage>
</organism>
<dbReference type="SUPFAM" id="SSF53098">
    <property type="entry name" value="Ribonuclease H-like"/>
    <property type="match status" value="1"/>
</dbReference>
<dbReference type="SMART" id="SM00479">
    <property type="entry name" value="EXOIII"/>
    <property type="match status" value="1"/>
</dbReference>
<dbReference type="InterPro" id="IPR036397">
    <property type="entry name" value="RNaseH_sf"/>
</dbReference>
<sequence length="278" mass="30400">MGAANGYVALDVERVGGRSRRPLQLGLVEVVDGHVTRSLMRWVRTPGHPWDCVTTTSRGMLKRGEQLTREAYETAPFLPDAWPEIAAFTDGRPVVAHQASGDVAALRLAFDDLGLPWPRLTFACSLQLARAVWPAGPLRSHQLPDLAAHLFPEAGLFTGYRPATVGHDPVEDAEAVARVVLAAQQTTGTGTLAELLASTGRRLWTVEPDRCETSKGWVDRVVTTPSPPDGLSWRPADLRAAYLELCEHWRGDPAAIAQVPLVGDPLPEPTPRRRPWRP</sequence>
<dbReference type="Gene3D" id="3.30.420.10">
    <property type="entry name" value="Ribonuclease H-like superfamily/Ribonuclease H"/>
    <property type="match status" value="1"/>
</dbReference>
<name>A0ABS8ZVL8_9PSEU</name>
<dbReference type="RefSeq" id="WP_233734500.1">
    <property type="nucleotide sequence ID" value="NZ_JAJVCN010000005.1"/>
</dbReference>
<dbReference type="InterPro" id="IPR012337">
    <property type="entry name" value="RNaseH-like_sf"/>
</dbReference>
<comment type="caution">
    <text evidence="5">The sequence shown here is derived from an EMBL/GenBank/DDBJ whole genome shotgun (WGS) entry which is preliminary data.</text>
</comment>
<keyword evidence="6" id="KW-1185">Reference proteome</keyword>
<evidence type="ECO:0000313" key="5">
    <source>
        <dbReference type="EMBL" id="MCE7011738.1"/>
    </source>
</evidence>
<dbReference type="PANTHER" id="PTHR30231:SF4">
    <property type="entry name" value="PROTEIN NEN2"/>
    <property type="match status" value="1"/>
</dbReference>
<dbReference type="PANTHER" id="PTHR30231">
    <property type="entry name" value="DNA POLYMERASE III SUBUNIT EPSILON"/>
    <property type="match status" value="1"/>
</dbReference>
<evidence type="ECO:0000259" key="4">
    <source>
        <dbReference type="SMART" id="SM00479"/>
    </source>
</evidence>
<evidence type="ECO:0000256" key="1">
    <source>
        <dbReference type="ARBA" id="ARBA00022722"/>
    </source>
</evidence>